<organism evidence="1 2">
    <name type="scientific">Mucuna pruriens</name>
    <name type="common">Velvet bean</name>
    <name type="synonym">Dolichos pruriens</name>
    <dbReference type="NCBI Taxonomy" id="157652"/>
    <lineage>
        <taxon>Eukaryota</taxon>
        <taxon>Viridiplantae</taxon>
        <taxon>Streptophyta</taxon>
        <taxon>Embryophyta</taxon>
        <taxon>Tracheophyta</taxon>
        <taxon>Spermatophyta</taxon>
        <taxon>Magnoliopsida</taxon>
        <taxon>eudicotyledons</taxon>
        <taxon>Gunneridae</taxon>
        <taxon>Pentapetalae</taxon>
        <taxon>rosids</taxon>
        <taxon>fabids</taxon>
        <taxon>Fabales</taxon>
        <taxon>Fabaceae</taxon>
        <taxon>Papilionoideae</taxon>
        <taxon>50 kb inversion clade</taxon>
        <taxon>NPAAA clade</taxon>
        <taxon>indigoferoid/millettioid clade</taxon>
        <taxon>Phaseoleae</taxon>
        <taxon>Mucuna</taxon>
    </lineage>
</organism>
<accession>A0A371EC79</accession>
<comment type="caution">
    <text evidence="1">The sequence shown here is derived from an EMBL/GenBank/DDBJ whole genome shotgun (WGS) entry which is preliminary data.</text>
</comment>
<protein>
    <recommendedName>
        <fullName evidence="3">RNase H type-1 domain-containing protein</fullName>
    </recommendedName>
</protein>
<evidence type="ECO:0008006" key="3">
    <source>
        <dbReference type="Google" id="ProtNLM"/>
    </source>
</evidence>
<evidence type="ECO:0000313" key="1">
    <source>
        <dbReference type="EMBL" id="RDX63584.1"/>
    </source>
</evidence>
<keyword evidence="2" id="KW-1185">Reference proteome</keyword>
<proteinExistence type="predicted"/>
<feature type="non-terminal residue" evidence="1">
    <location>
        <position position="1"/>
    </location>
</feature>
<reference evidence="1" key="1">
    <citation type="submission" date="2018-05" db="EMBL/GenBank/DDBJ databases">
        <title>Draft genome of Mucuna pruriens seed.</title>
        <authorList>
            <person name="Nnadi N.E."/>
            <person name="Vos R."/>
            <person name="Hasami M.H."/>
            <person name="Devisetty U.K."/>
            <person name="Aguiy J.C."/>
        </authorList>
    </citation>
    <scope>NUCLEOTIDE SEQUENCE [LARGE SCALE GENOMIC DNA]</scope>
    <source>
        <strain evidence="1">JCA_2017</strain>
    </source>
</reference>
<name>A0A371EC79_MUCPR</name>
<gene>
    <name evidence="1" type="ORF">CR513_57968</name>
</gene>
<dbReference type="EMBL" id="QJKJ01014818">
    <property type="protein sequence ID" value="RDX63584.1"/>
    <property type="molecule type" value="Genomic_DNA"/>
</dbReference>
<evidence type="ECO:0000313" key="2">
    <source>
        <dbReference type="Proteomes" id="UP000257109"/>
    </source>
</evidence>
<dbReference type="AlphaFoldDB" id="A0A371EC79"/>
<dbReference type="Proteomes" id="UP000257109">
    <property type="component" value="Unassembled WGS sequence"/>
</dbReference>
<sequence length="193" mass="22486">MRLNPDKYVFGVQGGKFLLFMLTHRGIESNLDKCEAIINMKIPWNLKEAKYEALLAGLDLELEDSLLLRYYDKVINTLQNFDAFEVKHIPREDNLHTEILSKLVTTKAGQHRTTFHRIVKSLVTRVSKHQLRVDVTHLGLLDEGNLPDDKVEAAKVRRRSSWYLVDMDELHRRAFLHTPTEVSRDKRGRLRQG</sequence>
<dbReference type="OrthoDB" id="542221at2759"/>